<organism evidence="3">
    <name type="scientific">Neobacillus citreus</name>
    <dbReference type="NCBI Taxonomy" id="2833578"/>
    <lineage>
        <taxon>Bacteria</taxon>
        <taxon>Bacillati</taxon>
        <taxon>Bacillota</taxon>
        <taxon>Bacilli</taxon>
        <taxon>Bacillales</taxon>
        <taxon>Bacillaceae</taxon>
        <taxon>Neobacillus</taxon>
    </lineage>
</organism>
<dbReference type="InterPro" id="IPR050155">
    <property type="entry name" value="HAD-like_hydrolase_sf"/>
</dbReference>
<dbReference type="GO" id="GO:0005829">
    <property type="term" value="C:cytosol"/>
    <property type="evidence" value="ECO:0007669"/>
    <property type="project" value="TreeGrafter"/>
</dbReference>
<name>A0A942SYR1_9BACI</name>
<evidence type="ECO:0000313" key="3">
    <source>
        <dbReference type="EMBL" id="MBS4182128.1"/>
    </source>
</evidence>
<dbReference type="NCBIfam" id="TIGR01509">
    <property type="entry name" value="HAD-SF-IA-v3"/>
    <property type="match status" value="1"/>
</dbReference>
<gene>
    <name evidence="3" type="ORF">KHB02_12095</name>
</gene>
<keyword evidence="2" id="KW-0460">Magnesium</keyword>
<keyword evidence="1 3" id="KW-0378">Hydrolase</keyword>
<dbReference type="PANTHER" id="PTHR43434">
    <property type="entry name" value="PHOSPHOGLYCOLATE PHOSPHATASE"/>
    <property type="match status" value="1"/>
</dbReference>
<dbReference type="InterPro" id="IPR006439">
    <property type="entry name" value="HAD-SF_hydro_IA"/>
</dbReference>
<sequence>MSGAPTTTVLFDIDGTLVDSNYAHVDAWWRACREAGAPVDAWRVHRAIGMDSAKLLESLLPDADDGVRDAAKQFHTAYYAEHMPRLRLLPGARDLLRAVAERGHAVVLATSAPQAELERLRALLDAEQWITAVTSSEDVDQAKPAPGIVQVALDRVDASAEHAVMVGDAMWDVEAAAKVGVPCVSVMTGGIGGDELRNAGAVEVHDDAAAVLEALAGGTGAIAALR</sequence>
<accession>A0A942SYR1</accession>
<dbReference type="NCBIfam" id="TIGR01549">
    <property type="entry name" value="HAD-SF-IA-v1"/>
    <property type="match status" value="1"/>
</dbReference>
<protein>
    <submittedName>
        <fullName evidence="3">HAD family hydrolase</fullName>
    </submittedName>
</protein>
<evidence type="ECO:0000256" key="1">
    <source>
        <dbReference type="ARBA" id="ARBA00022801"/>
    </source>
</evidence>
<dbReference type="EMBL" id="JAGYPE010000002">
    <property type="protein sequence ID" value="MBS4182128.1"/>
    <property type="molecule type" value="Genomic_DNA"/>
</dbReference>
<proteinExistence type="predicted"/>
<dbReference type="PANTHER" id="PTHR43434:SF16">
    <property type="entry name" value="BLL8046 PROTEIN"/>
    <property type="match status" value="1"/>
</dbReference>
<dbReference type="InterPro" id="IPR041492">
    <property type="entry name" value="HAD_2"/>
</dbReference>
<dbReference type="GO" id="GO:0006281">
    <property type="term" value="P:DNA repair"/>
    <property type="evidence" value="ECO:0007669"/>
    <property type="project" value="TreeGrafter"/>
</dbReference>
<dbReference type="Gene3D" id="3.40.50.1000">
    <property type="entry name" value="HAD superfamily/HAD-like"/>
    <property type="match status" value="1"/>
</dbReference>
<dbReference type="SFLD" id="SFLDG01129">
    <property type="entry name" value="C1.5:_HAD__Beta-PGM__Phosphata"/>
    <property type="match status" value="1"/>
</dbReference>
<reference evidence="3" key="1">
    <citation type="submission" date="2021-05" db="EMBL/GenBank/DDBJ databases">
        <title>Novel Bacillus species.</title>
        <authorList>
            <person name="Liu G."/>
        </authorList>
    </citation>
    <scope>NUCLEOTIDE SEQUENCE</scope>
    <source>
        <strain evidence="3">FJAT-50051</strain>
    </source>
</reference>
<dbReference type="SUPFAM" id="SSF56784">
    <property type="entry name" value="HAD-like"/>
    <property type="match status" value="1"/>
</dbReference>
<dbReference type="Gene3D" id="1.10.150.240">
    <property type="entry name" value="Putative phosphatase, domain 2"/>
    <property type="match status" value="1"/>
</dbReference>
<dbReference type="InterPro" id="IPR023214">
    <property type="entry name" value="HAD_sf"/>
</dbReference>
<dbReference type="GO" id="GO:0008967">
    <property type="term" value="F:phosphoglycolate phosphatase activity"/>
    <property type="evidence" value="ECO:0007669"/>
    <property type="project" value="TreeGrafter"/>
</dbReference>
<evidence type="ECO:0000256" key="2">
    <source>
        <dbReference type="ARBA" id="ARBA00022842"/>
    </source>
</evidence>
<dbReference type="SFLD" id="SFLDG01135">
    <property type="entry name" value="C1.5.6:_HAD__Beta-PGM__Phospha"/>
    <property type="match status" value="1"/>
</dbReference>
<dbReference type="AlphaFoldDB" id="A0A942SYR1"/>
<comment type="caution">
    <text evidence="3">The sequence shown here is derived from an EMBL/GenBank/DDBJ whole genome shotgun (WGS) entry which is preliminary data.</text>
</comment>
<dbReference type="InterPro" id="IPR023198">
    <property type="entry name" value="PGP-like_dom2"/>
</dbReference>
<dbReference type="Pfam" id="PF13419">
    <property type="entry name" value="HAD_2"/>
    <property type="match status" value="1"/>
</dbReference>
<dbReference type="SFLD" id="SFLDS00003">
    <property type="entry name" value="Haloacid_Dehalogenase"/>
    <property type="match status" value="1"/>
</dbReference>
<dbReference type="InterPro" id="IPR036412">
    <property type="entry name" value="HAD-like_sf"/>
</dbReference>